<organism evidence="3 4">
    <name type="scientific">Sinobacterium norvegicum</name>
    <dbReference type="NCBI Taxonomy" id="1641715"/>
    <lineage>
        <taxon>Bacteria</taxon>
        <taxon>Pseudomonadati</taxon>
        <taxon>Pseudomonadota</taxon>
        <taxon>Gammaproteobacteria</taxon>
        <taxon>Cellvibrionales</taxon>
        <taxon>Spongiibacteraceae</taxon>
        <taxon>Sinobacterium</taxon>
    </lineage>
</organism>
<name>A0ABM9AEK3_9GAMM</name>
<dbReference type="CDD" id="cd00586">
    <property type="entry name" value="4HBT"/>
    <property type="match status" value="1"/>
</dbReference>
<dbReference type="EMBL" id="CAKLPX010000001">
    <property type="protein sequence ID" value="CAH0991514.1"/>
    <property type="molecule type" value="Genomic_DNA"/>
</dbReference>
<gene>
    <name evidence="3" type="ORF">SIN8267_01620</name>
</gene>
<proteinExistence type="inferred from homology"/>
<evidence type="ECO:0000313" key="3">
    <source>
        <dbReference type="EMBL" id="CAH0991514.1"/>
    </source>
</evidence>
<dbReference type="InterPro" id="IPR050563">
    <property type="entry name" value="4-hydroxybenzoyl-CoA_TE"/>
</dbReference>
<dbReference type="PANTHER" id="PTHR31793:SF27">
    <property type="entry name" value="NOVEL THIOESTERASE SUPERFAMILY DOMAIN AND SAPOSIN A-TYPE DOMAIN CONTAINING PROTEIN (0610012H03RIK)"/>
    <property type="match status" value="1"/>
</dbReference>
<reference evidence="3" key="1">
    <citation type="submission" date="2021-12" db="EMBL/GenBank/DDBJ databases">
        <authorList>
            <person name="Rodrigo-Torres L."/>
            <person name="Arahal R. D."/>
            <person name="Lucena T."/>
        </authorList>
    </citation>
    <scope>NUCLEOTIDE SEQUENCE</scope>
    <source>
        <strain evidence="3">CECT 8267</strain>
    </source>
</reference>
<dbReference type="Pfam" id="PF13279">
    <property type="entry name" value="4HBT_2"/>
    <property type="match status" value="1"/>
</dbReference>
<protein>
    <recommendedName>
        <fullName evidence="5">Acyl-CoA thioesterase</fullName>
    </recommendedName>
</protein>
<comment type="similarity">
    <text evidence="1">Belongs to the 4-hydroxybenzoyl-CoA thioesterase family.</text>
</comment>
<evidence type="ECO:0000256" key="2">
    <source>
        <dbReference type="ARBA" id="ARBA00022801"/>
    </source>
</evidence>
<dbReference type="InterPro" id="IPR029069">
    <property type="entry name" value="HotDog_dom_sf"/>
</dbReference>
<accession>A0ABM9AEK3</accession>
<evidence type="ECO:0000313" key="4">
    <source>
        <dbReference type="Proteomes" id="UP000838100"/>
    </source>
</evidence>
<sequence>MNSSSFVSKFNSSTGHCMNKPVTAVVEIKIPFHDTDPMGVVWHGNYFRYFEVARCQLLDQIDYNYRTMTESGYTWPVVDTRVKYLRSAFFEQVVTVTATLAEYENRLKLNYEIRNSEAEIITKGYTIQVAVDNSSGEMCYRSPAVLFEKLSLEPPE</sequence>
<evidence type="ECO:0008006" key="5">
    <source>
        <dbReference type="Google" id="ProtNLM"/>
    </source>
</evidence>
<keyword evidence="2" id="KW-0378">Hydrolase</keyword>
<dbReference type="NCBIfam" id="TIGR00051">
    <property type="entry name" value="YbgC/FadM family acyl-CoA thioesterase"/>
    <property type="match status" value="1"/>
</dbReference>
<comment type="caution">
    <text evidence="3">The sequence shown here is derived from an EMBL/GenBank/DDBJ whole genome shotgun (WGS) entry which is preliminary data.</text>
</comment>
<dbReference type="Gene3D" id="3.10.129.10">
    <property type="entry name" value="Hotdog Thioesterase"/>
    <property type="match status" value="1"/>
</dbReference>
<dbReference type="Proteomes" id="UP000838100">
    <property type="component" value="Unassembled WGS sequence"/>
</dbReference>
<dbReference type="InterPro" id="IPR006684">
    <property type="entry name" value="YbgC/YbaW"/>
</dbReference>
<dbReference type="SUPFAM" id="SSF54637">
    <property type="entry name" value="Thioesterase/thiol ester dehydrase-isomerase"/>
    <property type="match status" value="1"/>
</dbReference>
<dbReference type="PANTHER" id="PTHR31793">
    <property type="entry name" value="4-HYDROXYBENZOYL-COA THIOESTERASE FAMILY MEMBER"/>
    <property type="match status" value="1"/>
</dbReference>
<evidence type="ECO:0000256" key="1">
    <source>
        <dbReference type="ARBA" id="ARBA00005953"/>
    </source>
</evidence>
<keyword evidence="4" id="KW-1185">Reference proteome</keyword>